<accession>A0A383CVW2</accession>
<evidence type="ECO:0008006" key="2">
    <source>
        <dbReference type="Google" id="ProtNLM"/>
    </source>
</evidence>
<dbReference type="EMBL" id="UINC01212064">
    <property type="protein sequence ID" value="SVE36224.1"/>
    <property type="molecule type" value="Genomic_DNA"/>
</dbReference>
<feature type="non-terminal residue" evidence="1">
    <location>
        <position position="1"/>
    </location>
</feature>
<protein>
    <recommendedName>
        <fullName evidence="2">DUF4070 domain-containing protein</fullName>
    </recommendedName>
</protein>
<name>A0A383CVW2_9ZZZZ</name>
<reference evidence="1" key="1">
    <citation type="submission" date="2018-05" db="EMBL/GenBank/DDBJ databases">
        <authorList>
            <person name="Lanie J.A."/>
            <person name="Ng W.-L."/>
            <person name="Kazmierczak K.M."/>
            <person name="Andrzejewski T.M."/>
            <person name="Davidsen T.M."/>
            <person name="Wayne K.J."/>
            <person name="Tettelin H."/>
            <person name="Glass J.I."/>
            <person name="Rusch D."/>
            <person name="Podicherti R."/>
            <person name="Tsui H.-C.T."/>
            <person name="Winkler M.E."/>
        </authorList>
    </citation>
    <scope>NUCLEOTIDE SEQUENCE</scope>
</reference>
<organism evidence="1">
    <name type="scientific">marine metagenome</name>
    <dbReference type="NCBI Taxonomy" id="408172"/>
    <lineage>
        <taxon>unclassified sequences</taxon>
        <taxon>metagenomes</taxon>
        <taxon>ecological metagenomes</taxon>
    </lineage>
</organism>
<sequence>IFAQACFVLGFPGEEDKDRTLTRKMVFDLAKAGVSEIALFIVTPVPGSDIHKEFSGYTDYSQLNFSPSWRRDYYRLNKFRVKLYAEFLWWKLRFHPLSILKQPFNFLLRNFNTKMEMTPYRVLLTVLMLKGLIGKRVQK</sequence>
<gene>
    <name evidence="1" type="ORF">METZ01_LOCUS489078</name>
</gene>
<evidence type="ECO:0000313" key="1">
    <source>
        <dbReference type="EMBL" id="SVE36224.1"/>
    </source>
</evidence>
<proteinExistence type="predicted"/>
<dbReference type="AlphaFoldDB" id="A0A383CVW2"/>